<name>A0A250J9A6_9BACT</name>
<evidence type="ECO:0000256" key="1">
    <source>
        <dbReference type="ARBA" id="ARBA00022448"/>
    </source>
</evidence>
<dbReference type="InterPro" id="IPR010209">
    <property type="entry name" value="Ion_transpt_RnfG/RsxG"/>
</dbReference>
<dbReference type="AlphaFoldDB" id="A0A250J9A6"/>
<dbReference type="GO" id="GO:0005886">
    <property type="term" value="C:plasma membrane"/>
    <property type="evidence" value="ECO:0007669"/>
    <property type="project" value="InterPro"/>
</dbReference>
<evidence type="ECO:0000256" key="5">
    <source>
        <dbReference type="ARBA" id="ARBA00022982"/>
    </source>
</evidence>
<keyword evidence="4" id="KW-0288">FMN</keyword>
<accession>A0A250J9A6</accession>
<gene>
    <name evidence="7" type="ORF">CYFUS_005500</name>
</gene>
<dbReference type="Proteomes" id="UP000217257">
    <property type="component" value="Chromosome"/>
</dbReference>
<dbReference type="GO" id="GO:0009055">
    <property type="term" value="F:electron transfer activity"/>
    <property type="evidence" value="ECO:0007669"/>
    <property type="project" value="InterPro"/>
</dbReference>
<keyword evidence="1" id="KW-0813">Transport</keyword>
<protein>
    <submittedName>
        <fullName evidence="7">FMN-binding domain protein</fullName>
    </submittedName>
</protein>
<proteinExistence type="predicted"/>
<dbReference type="GO" id="GO:0022900">
    <property type="term" value="P:electron transport chain"/>
    <property type="evidence" value="ECO:0007669"/>
    <property type="project" value="InterPro"/>
</dbReference>
<keyword evidence="2" id="KW-0597">Phosphoprotein</keyword>
<dbReference type="Pfam" id="PF04205">
    <property type="entry name" value="FMN_bind"/>
    <property type="match status" value="1"/>
</dbReference>
<dbReference type="KEGG" id="cfus:CYFUS_005500"/>
<evidence type="ECO:0000256" key="3">
    <source>
        <dbReference type="ARBA" id="ARBA00022630"/>
    </source>
</evidence>
<evidence type="ECO:0000313" key="8">
    <source>
        <dbReference type="Proteomes" id="UP000217257"/>
    </source>
</evidence>
<evidence type="ECO:0000259" key="6">
    <source>
        <dbReference type="SMART" id="SM00900"/>
    </source>
</evidence>
<organism evidence="7 8">
    <name type="scientific">Cystobacter fuscus</name>
    <dbReference type="NCBI Taxonomy" id="43"/>
    <lineage>
        <taxon>Bacteria</taxon>
        <taxon>Pseudomonadati</taxon>
        <taxon>Myxococcota</taxon>
        <taxon>Myxococcia</taxon>
        <taxon>Myxococcales</taxon>
        <taxon>Cystobacterineae</taxon>
        <taxon>Archangiaceae</taxon>
        <taxon>Cystobacter</taxon>
    </lineage>
</organism>
<reference evidence="7 8" key="1">
    <citation type="submission" date="2017-06" db="EMBL/GenBank/DDBJ databases">
        <title>Sequencing and comparative analysis of myxobacterial genomes.</title>
        <authorList>
            <person name="Rupp O."/>
            <person name="Goesmann A."/>
            <person name="Sogaard-Andersen L."/>
        </authorList>
    </citation>
    <scope>NUCLEOTIDE SEQUENCE [LARGE SCALE GENOMIC DNA]</scope>
    <source>
        <strain evidence="7 8">DSM 52655</strain>
    </source>
</reference>
<evidence type="ECO:0000256" key="2">
    <source>
        <dbReference type="ARBA" id="ARBA00022553"/>
    </source>
</evidence>
<dbReference type="PANTHER" id="PTHR36118">
    <property type="entry name" value="ION-TRANSLOCATING OXIDOREDUCTASE COMPLEX SUBUNIT G"/>
    <property type="match status" value="1"/>
</dbReference>
<evidence type="ECO:0000313" key="7">
    <source>
        <dbReference type="EMBL" id="ATB40052.1"/>
    </source>
</evidence>
<dbReference type="InterPro" id="IPR007329">
    <property type="entry name" value="FMN-bd"/>
</dbReference>
<sequence>MSMLRGGAVKHFVLAWMVLLGGVVALPARAAATYFTTPQVLKEFFPQSQRVTYRKVKLGPAEQAALQGRLGYKPAKAEYVFFVATTGEHVDGYALIDEELGQHEQITFAVKLSPEGTVERHEVMVYREAYGQEISDARFRRQFQGKTVKDPVRAGTDIDVVTGATISSRSMAVGVRRALILLDELVLKPDASRNTKG</sequence>
<dbReference type="SMART" id="SM00900">
    <property type="entry name" value="FMN_bind"/>
    <property type="match status" value="1"/>
</dbReference>
<keyword evidence="3" id="KW-0285">Flavoprotein</keyword>
<dbReference type="GO" id="GO:0010181">
    <property type="term" value="F:FMN binding"/>
    <property type="evidence" value="ECO:0007669"/>
    <property type="project" value="InterPro"/>
</dbReference>
<evidence type="ECO:0000256" key="4">
    <source>
        <dbReference type="ARBA" id="ARBA00022643"/>
    </source>
</evidence>
<dbReference type="PANTHER" id="PTHR36118:SF1">
    <property type="entry name" value="ION-TRANSLOCATING OXIDOREDUCTASE COMPLEX SUBUNIT G"/>
    <property type="match status" value="1"/>
</dbReference>
<keyword evidence="5" id="KW-0249">Electron transport</keyword>
<dbReference type="EMBL" id="CP022098">
    <property type="protein sequence ID" value="ATB40052.1"/>
    <property type="molecule type" value="Genomic_DNA"/>
</dbReference>
<feature type="domain" description="FMN-binding" evidence="6">
    <location>
        <begin position="101"/>
        <end position="182"/>
    </location>
</feature>